<reference evidence="5" key="1">
    <citation type="journal article" date="2014" name="Front. Microbiol.">
        <title>High frequency of phylogenetically diverse reductive dehalogenase-homologous genes in deep subseafloor sedimentary metagenomes.</title>
        <authorList>
            <person name="Kawai M."/>
            <person name="Futagami T."/>
            <person name="Toyoda A."/>
            <person name="Takaki Y."/>
            <person name="Nishi S."/>
            <person name="Hori S."/>
            <person name="Arai W."/>
            <person name="Tsubouchi T."/>
            <person name="Morono Y."/>
            <person name="Uchiyama I."/>
            <person name="Ito T."/>
            <person name="Fujiyama A."/>
            <person name="Inagaki F."/>
            <person name="Takami H."/>
        </authorList>
    </citation>
    <scope>NUCLEOTIDE SEQUENCE</scope>
    <source>
        <strain evidence="5">Expedition CK06-06</strain>
    </source>
</reference>
<dbReference type="InterPro" id="IPR055372">
    <property type="entry name" value="CBM96"/>
</dbReference>
<sequence>MIILLIGMFSFLYGIEHNINPVRGSVGIATVSTIADKDSYVIDLLPLGNYGSEEEFWVMWDLTILMGKRTAFLHFPFTDKPDNVIKVEIRIYFKVQYDPIDIQIFTVNEDWEEDTINWFNAPIGETFILSDEISKSGFYTLDVTDFIQGEDGFSILIHDPTPNSGFKLIGSSREGPADKVPRLIWTYETPPTNPKIKINNDAEITNSKSINLTLSASDADEMCFKYGTDAWSSWEFYKTSKNIYLINP</sequence>
<evidence type="ECO:0000256" key="1">
    <source>
        <dbReference type="ARBA" id="ARBA00004613"/>
    </source>
</evidence>
<protein>
    <recommendedName>
        <fullName evidence="4">Carbohydrate-binding module family 96 domain-containing protein</fullName>
    </recommendedName>
</protein>
<comment type="subcellular location">
    <subcellularLocation>
        <location evidence="1">Secreted</location>
    </subcellularLocation>
</comment>
<name>X1GXK7_9ZZZZ</name>
<keyword evidence="2" id="KW-0964">Secreted</keyword>
<proteinExistence type="predicted"/>
<dbReference type="NCBIfam" id="NF033679">
    <property type="entry name" value="DNRLRE_dom"/>
    <property type="match status" value="1"/>
</dbReference>
<gene>
    <name evidence="5" type="ORF">S03H2_48128</name>
</gene>
<accession>X1GXK7</accession>
<dbReference type="GO" id="GO:0005576">
    <property type="term" value="C:extracellular region"/>
    <property type="evidence" value="ECO:0007669"/>
    <property type="project" value="UniProtKB-SubCell"/>
</dbReference>
<dbReference type="Pfam" id="PF24517">
    <property type="entry name" value="CBM96"/>
    <property type="match status" value="1"/>
</dbReference>
<dbReference type="AlphaFoldDB" id="X1GXK7"/>
<feature type="domain" description="Carbohydrate-binding module family 96" evidence="4">
    <location>
        <begin position="30"/>
        <end position="184"/>
    </location>
</feature>
<dbReference type="EMBL" id="BARU01030319">
    <property type="protein sequence ID" value="GAH62636.1"/>
    <property type="molecule type" value="Genomic_DNA"/>
</dbReference>
<organism evidence="5">
    <name type="scientific">marine sediment metagenome</name>
    <dbReference type="NCBI Taxonomy" id="412755"/>
    <lineage>
        <taxon>unclassified sequences</taxon>
        <taxon>metagenomes</taxon>
        <taxon>ecological metagenomes</taxon>
    </lineage>
</organism>
<comment type="caution">
    <text evidence="5">The sequence shown here is derived from an EMBL/GenBank/DDBJ whole genome shotgun (WGS) entry which is preliminary data.</text>
</comment>
<evidence type="ECO:0000256" key="2">
    <source>
        <dbReference type="ARBA" id="ARBA00022525"/>
    </source>
</evidence>
<evidence type="ECO:0000259" key="4">
    <source>
        <dbReference type="Pfam" id="PF24517"/>
    </source>
</evidence>
<feature type="non-terminal residue" evidence="5">
    <location>
        <position position="248"/>
    </location>
</feature>
<keyword evidence="3" id="KW-0732">Signal</keyword>
<evidence type="ECO:0000313" key="5">
    <source>
        <dbReference type="EMBL" id="GAH62636.1"/>
    </source>
</evidence>
<evidence type="ECO:0000256" key="3">
    <source>
        <dbReference type="ARBA" id="ARBA00022729"/>
    </source>
</evidence>